<evidence type="ECO:0000256" key="2">
    <source>
        <dbReference type="ARBA" id="ARBA00023163"/>
    </source>
</evidence>
<feature type="compositionally biased region" description="Basic and acidic residues" evidence="4">
    <location>
        <begin position="12"/>
        <end position="22"/>
    </location>
</feature>
<dbReference type="FunFam" id="1.10.10.60:FF:000007">
    <property type="entry name" value="Two-component response regulator"/>
    <property type="match status" value="1"/>
</dbReference>
<dbReference type="PANTHER" id="PTHR31499">
    <property type="entry name" value="MYB FAMILY TRANSCRIPTION FACTOR PHL11"/>
    <property type="match status" value="1"/>
</dbReference>
<feature type="region of interest" description="Disordered" evidence="4">
    <location>
        <begin position="100"/>
        <end position="140"/>
    </location>
</feature>
<dbReference type="NCBIfam" id="TIGR01557">
    <property type="entry name" value="myb_SHAQKYF"/>
    <property type="match status" value="1"/>
</dbReference>
<evidence type="ECO:0000256" key="1">
    <source>
        <dbReference type="ARBA" id="ARBA00023015"/>
    </source>
</evidence>
<proteinExistence type="predicted"/>
<evidence type="ECO:0000313" key="6">
    <source>
        <dbReference type="EMBL" id="QDZ21926.1"/>
    </source>
</evidence>
<keyword evidence="3" id="KW-0539">Nucleus</keyword>
<name>A0A5B8MMZ1_9CHLO</name>
<dbReference type="Gene3D" id="1.10.10.60">
    <property type="entry name" value="Homeodomain-like"/>
    <property type="match status" value="1"/>
</dbReference>
<keyword evidence="2" id="KW-0804">Transcription</keyword>
<evidence type="ECO:0000313" key="7">
    <source>
        <dbReference type="Proteomes" id="UP000316726"/>
    </source>
</evidence>
<evidence type="ECO:0000259" key="5">
    <source>
        <dbReference type="PROSITE" id="PS51294"/>
    </source>
</evidence>
<evidence type="ECO:0000256" key="4">
    <source>
        <dbReference type="SAM" id="MobiDB-lite"/>
    </source>
</evidence>
<dbReference type="PROSITE" id="PS51294">
    <property type="entry name" value="HTH_MYB"/>
    <property type="match status" value="1"/>
</dbReference>
<feature type="compositionally biased region" description="Basic and acidic residues" evidence="4">
    <location>
        <begin position="265"/>
        <end position="289"/>
    </location>
</feature>
<dbReference type="STRING" id="1764295.A0A5B8MMZ1"/>
<evidence type="ECO:0000256" key="3">
    <source>
        <dbReference type="ARBA" id="ARBA00023242"/>
    </source>
</evidence>
<sequence>MDGKGGGWGRGFDGKKPEDSEPRGFLSPEEAATLPGGDEGLVGDAPGYGLPSSHFWHESEFRLHDLGDWHNFLGTTSSQQQAEFGVGGKTYYGAHPPSLYGREGALDPHQLAGLGVPPALQGHPSGQAPPQPGHLHHPESRYPLDKYQVELQATTRDYLSGHKYAVQPKQSLAGAGHHPASVPPSAPAEKHPRGKHLGGAKQRLRWTPDLHANFVSAVETLGGPKKATPKAILREMSVPGMTVYHVKSHLQKFRMHTKQQQTGKETSRRKGEETKEEKERQAKVKREVPAEVTTATKPSSTVGIDEKLDEVVTLGSKLDSLGDTFYKGQQFLMEGMKHSEMHIRLQEQLKLQQQLQHSIEEHGKYLNSLINEQDRQEDDALPEPTAYVTLPNEDMTFK</sequence>
<dbReference type="Pfam" id="PF00249">
    <property type="entry name" value="Myb_DNA-binding"/>
    <property type="match status" value="1"/>
</dbReference>
<feature type="region of interest" description="Disordered" evidence="4">
    <location>
        <begin position="253"/>
        <end position="298"/>
    </location>
</feature>
<feature type="compositionally biased region" description="Gly residues" evidence="4">
    <location>
        <begin position="1"/>
        <end position="11"/>
    </location>
</feature>
<feature type="domain" description="HTH myb-type" evidence="5">
    <location>
        <begin position="201"/>
        <end position="258"/>
    </location>
</feature>
<feature type="region of interest" description="Disordered" evidence="4">
    <location>
        <begin position="1"/>
        <end position="45"/>
    </location>
</feature>
<dbReference type="OrthoDB" id="551907at2759"/>
<dbReference type="GO" id="GO:0003700">
    <property type="term" value="F:DNA-binding transcription factor activity"/>
    <property type="evidence" value="ECO:0007669"/>
    <property type="project" value="InterPro"/>
</dbReference>
<dbReference type="InterPro" id="IPR046955">
    <property type="entry name" value="PHR1-like"/>
</dbReference>
<accession>A0A5B8MMZ1</accession>
<dbReference type="EMBL" id="CP031039">
    <property type="protein sequence ID" value="QDZ21926.1"/>
    <property type="molecule type" value="Genomic_DNA"/>
</dbReference>
<dbReference type="InterPro" id="IPR017930">
    <property type="entry name" value="Myb_dom"/>
</dbReference>
<dbReference type="Proteomes" id="UP000316726">
    <property type="component" value="Chromosome 6"/>
</dbReference>
<gene>
    <name evidence="6" type="ORF">A3770_06p44440</name>
</gene>
<dbReference type="SUPFAM" id="SSF46689">
    <property type="entry name" value="Homeodomain-like"/>
    <property type="match status" value="1"/>
</dbReference>
<dbReference type="InterPro" id="IPR001005">
    <property type="entry name" value="SANT/Myb"/>
</dbReference>
<keyword evidence="1" id="KW-0805">Transcription regulation</keyword>
<dbReference type="InterPro" id="IPR006447">
    <property type="entry name" value="Myb_dom_plants"/>
</dbReference>
<reference evidence="6 7" key="1">
    <citation type="submission" date="2018-07" db="EMBL/GenBank/DDBJ databases">
        <title>The complete nuclear genome of the prasinophyte Chloropicon primus (CCMP1205).</title>
        <authorList>
            <person name="Pombert J.-F."/>
            <person name="Otis C."/>
            <person name="Turmel M."/>
            <person name="Lemieux C."/>
        </authorList>
    </citation>
    <scope>NUCLEOTIDE SEQUENCE [LARGE SCALE GENOMIC DNA]</scope>
    <source>
        <strain evidence="6 7">CCMP1205</strain>
    </source>
</reference>
<dbReference type="PANTHER" id="PTHR31499:SF11">
    <property type="entry name" value="MYB FAMILY TRANSCRIPTION FACTOR PHL8"/>
    <property type="match status" value="1"/>
</dbReference>
<keyword evidence="7" id="KW-1185">Reference proteome</keyword>
<organism evidence="6 7">
    <name type="scientific">Chloropicon primus</name>
    <dbReference type="NCBI Taxonomy" id="1764295"/>
    <lineage>
        <taxon>Eukaryota</taxon>
        <taxon>Viridiplantae</taxon>
        <taxon>Chlorophyta</taxon>
        <taxon>Chloropicophyceae</taxon>
        <taxon>Chloropicales</taxon>
        <taxon>Chloropicaceae</taxon>
        <taxon>Chloropicon</taxon>
    </lineage>
</organism>
<feature type="region of interest" description="Disordered" evidence="4">
    <location>
        <begin position="374"/>
        <end position="398"/>
    </location>
</feature>
<dbReference type="AlphaFoldDB" id="A0A5B8MMZ1"/>
<feature type="region of interest" description="Disordered" evidence="4">
    <location>
        <begin position="172"/>
        <end position="199"/>
    </location>
</feature>
<dbReference type="InterPro" id="IPR009057">
    <property type="entry name" value="Homeodomain-like_sf"/>
</dbReference>
<protein>
    <recommendedName>
        <fullName evidence="5">HTH myb-type domain-containing protein</fullName>
    </recommendedName>
</protein>
<dbReference type="GO" id="GO:0003677">
    <property type="term" value="F:DNA binding"/>
    <property type="evidence" value="ECO:0007669"/>
    <property type="project" value="InterPro"/>
</dbReference>